<protein>
    <submittedName>
        <fullName evidence="3">Nucleotide-binding universal stress protein, UspA family</fullName>
    </submittedName>
</protein>
<dbReference type="PANTHER" id="PTHR46268">
    <property type="entry name" value="STRESS RESPONSE PROTEIN NHAX"/>
    <property type="match status" value="1"/>
</dbReference>
<organism evidence="3 4">
    <name type="scientific">Ectothiorhodospira magna</name>
    <dbReference type="NCBI Taxonomy" id="867345"/>
    <lineage>
        <taxon>Bacteria</taxon>
        <taxon>Pseudomonadati</taxon>
        <taxon>Pseudomonadota</taxon>
        <taxon>Gammaproteobacteria</taxon>
        <taxon>Chromatiales</taxon>
        <taxon>Ectothiorhodospiraceae</taxon>
        <taxon>Ectothiorhodospira</taxon>
    </lineage>
</organism>
<keyword evidence="4" id="KW-1185">Reference proteome</keyword>
<dbReference type="STRING" id="867345.SAMN05421693_10172"/>
<dbReference type="PRINTS" id="PR01438">
    <property type="entry name" value="UNVRSLSTRESS"/>
</dbReference>
<evidence type="ECO:0000313" key="4">
    <source>
        <dbReference type="Proteomes" id="UP000199496"/>
    </source>
</evidence>
<evidence type="ECO:0000256" key="1">
    <source>
        <dbReference type="ARBA" id="ARBA00008791"/>
    </source>
</evidence>
<dbReference type="OrthoDB" id="9792500at2"/>
<reference evidence="3 4" key="1">
    <citation type="submission" date="2016-10" db="EMBL/GenBank/DDBJ databases">
        <authorList>
            <person name="de Groot N.N."/>
        </authorList>
    </citation>
    <scope>NUCLEOTIDE SEQUENCE [LARGE SCALE GENOMIC DNA]</scope>
    <source>
        <strain evidence="3 4">B7-7</strain>
    </source>
</reference>
<evidence type="ECO:0000313" key="3">
    <source>
        <dbReference type="EMBL" id="SEP57185.1"/>
    </source>
</evidence>
<proteinExistence type="inferred from homology"/>
<dbReference type="Gene3D" id="3.40.50.12370">
    <property type="match status" value="1"/>
</dbReference>
<gene>
    <name evidence="3" type="ORF">SAMN05421693_10172</name>
</gene>
<dbReference type="AlphaFoldDB" id="A0A1H8YYB1"/>
<evidence type="ECO:0000259" key="2">
    <source>
        <dbReference type="Pfam" id="PF00582"/>
    </source>
</evidence>
<dbReference type="Proteomes" id="UP000199496">
    <property type="component" value="Unassembled WGS sequence"/>
</dbReference>
<dbReference type="InterPro" id="IPR006015">
    <property type="entry name" value="Universal_stress_UspA"/>
</dbReference>
<dbReference type="PANTHER" id="PTHR46268:SF6">
    <property type="entry name" value="UNIVERSAL STRESS PROTEIN UP12"/>
    <property type="match status" value="1"/>
</dbReference>
<comment type="similarity">
    <text evidence="1">Belongs to the universal stress protein A family.</text>
</comment>
<dbReference type="Pfam" id="PF00582">
    <property type="entry name" value="Usp"/>
    <property type="match status" value="1"/>
</dbReference>
<accession>A0A1H8YYB1</accession>
<sequence>MSAAVTIPLDSSIRSQAALRPGLSLAGQLGLRVRLASVVSRDQDAGERKALLQSILAARGLNDALVEVITHASVTDGVMELINQDPDSPVVMSTHARGLVGEAVAGSVASHMVRNTHRPLLFTGPEFAEEWTGPIRTVLVCLDGSPLSEAMLPEAVSFARAIGADIRLIQVLKPSFGVGGGADSGEWVYLRRVADHMPELHGMSVNWDVLHGKDVAQAVVEYSALIKGAVIAMTTHGRAGLQRALMGSFAREVVRAARSPVLVMRPEDKS</sequence>
<dbReference type="EMBL" id="FOFO01000001">
    <property type="protein sequence ID" value="SEP57185.1"/>
    <property type="molecule type" value="Genomic_DNA"/>
</dbReference>
<dbReference type="CDD" id="cd00293">
    <property type="entry name" value="USP-like"/>
    <property type="match status" value="2"/>
</dbReference>
<dbReference type="InterPro" id="IPR006016">
    <property type="entry name" value="UspA"/>
</dbReference>
<name>A0A1H8YYB1_9GAMM</name>
<dbReference type="SUPFAM" id="SSF52402">
    <property type="entry name" value="Adenine nucleotide alpha hydrolases-like"/>
    <property type="match status" value="2"/>
</dbReference>
<dbReference type="RefSeq" id="WP_090202323.1">
    <property type="nucleotide sequence ID" value="NZ_FOFO01000001.1"/>
</dbReference>
<feature type="domain" description="UspA" evidence="2">
    <location>
        <begin position="135"/>
        <end position="265"/>
    </location>
</feature>